<evidence type="ECO:0000256" key="3">
    <source>
        <dbReference type="ARBA" id="ARBA00022833"/>
    </source>
</evidence>
<reference evidence="6 7" key="1">
    <citation type="submission" date="2019-08" db="EMBL/GenBank/DDBJ databases">
        <authorList>
            <person name="Wang G."/>
            <person name="Xu Z."/>
        </authorList>
    </citation>
    <scope>NUCLEOTIDE SEQUENCE [LARGE SCALE GENOMIC DNA]</scope>
    <source>
        <strain evidence="6 7">ZX</strain>
    </source>
</reference>
<evidence type="ECO:0000313" key="7">
    <source>
        <dbReference type="Proteomes" id="UP000322077"/>
    </source>
</evidence>
<comment type="caution">
    <text evidence="6">The sequence shown here is derived from an EMBL/GenBank/DDBJ whole genome shotgun (WGS) entry which is preliminary data.</text>
</comment>
<dbReference type="RefSeq" id="WP_149521151.1">
    <property type="nucleotide sequence ID" value="NZ_VTOU01000001.1"/>
</dbReference>
<name>A0A5D9CES0_9SPHN</name>
<protein>
    <submittedName>
        <fullName evidence="6">GFA family protein</fullName>
    </submittedName>
</protein>
<evidence type="ECO:0000256" key="2">
    <source>
        <dbReference type="ARBA" id="ARBA00022723"/>
    </source>
</evidence>
<organism evidence="6 7">
    <name type="scientific">Sphingomonas montanisoli</name>
    <dbReference type="NCBI Taxonomy" id="2606412"/>
    <lineage>
        <taxon>Bacteria</taxon>
        <taxon>Pseudomonadati</taxon>
        <taxon>Pseudomonadota</taxon>
        <taxon>Alphaproteobacteria</taxon>
        <taxon>Sphingomonadales</taxon>
        <taxon>Sphingomonadaceae</taxon>
        <taxon>Sphingomonas</taxon>
    </lineage>
</organism>
<keyword evidence="7" id="KW-1185">Reference proteome</keyword>
<dbReference type="PROSITE" id="PS51891">
    <property type="entry name" value="CENP_V_GFA"/>
    <property type="match status" value="1"/>
</dbReference>
<dbReference type="InterPro" id="IPR006913">
    <property type="entry name" value="CENP-V/GFA"/>
</dbReference>
<feature type="domain" description="CENP-V/GFA" evidence="5">
    <location>
        <begin position="3"/>
        <end position="120"/>
    </location>
</feature>
<comment type="similarity">
    <text evidence="1">Belongs to the Gfa family.</text>
</comment>
<dbReference type="AlphaFoldDB" id="A0A5D9CES0"/>
<dbReference type="GO" id="GO:0016846">
    <property type="term" value="F:carbon-sulfur lyase activity"/>
    <property type="evidence" value="ECO:0007669"/>
    <property type="project" value="InterPro"/>
</dbReference>
<evidence type="ECO:0000259" key="5">
    <source>
        <dbReference type="PROSITE" id="PS51891"/>
    </source>
</evidence>
<dbReference type="InterPro" id="IPR011057">
    <property type="entry name" value="Mss4-like_sf"/>
</dbReference>
<dbReference type="PANTHER" id="PTHR33337:SF40">
    <property type="entry name" value="CENP-V_GFA DOMAIN-CONTAINING PROTEIN-RELATED"/>
    <property type="match status" value="1"/>
</dbReference>
<keyword evidence="4" id="KW-0456">Lyase</keyword>
<dbReference type="SUPFAM" id="SSF51316">
    <property type="entry name" value="Mss4-like"/>
    <property type="match status" value="1"/>
</dbReference>
<keyword evidence="2" id="KW-0479">Metal-binding</keyword>
<sequence>MTITGGCVCGSLRYATQDPPQLAGKCYCRDCQRETGTGHMTFVVFPAAGLAITGEAKDYVRQGDSGSEVVRTFCPSCGSTIFGRPAMLGDVVIVRAGTLDDPSALDMGFATYASRAHPWDAPPAGLTTFDTIPPGV</sequence>
<keyword evidence="3" id="KW-0862">Zinc</keyword>
<dbReference type="EMBL" id="VTOU01000001">
    <property type="protein sequence ID" value="TZG29490.1"/>
    <property type="molecule type" value="Genomic_DNA"/>
</dbReference>
<evidence type="ECO:0000256" key="1">
    <source>
        <dbReference type="ARBA" id="ARBA00005495"/>
    </source>
</evidence>
<evidence type="ECO:0000256" key="4">
    <source>
        <dbReference type="ARBA" id="ARBA00023239"/>
    </source>
</evidence>
<proteinExistence type="inferred from homology"/>
<dbReference type="GO" id="GO:0046872">
    <property type="term" value="F:metal ion binding"/>
    <property type="evidence" value="ECO:0007669"/>
    <property type="project" value="UniProtKB-KW"/>
</dbReference>
<dbReference type="Gene3D" id="3.90.1590.10">
    <property type="entry name" value="glutathione-dependent formaldehyde- activating enzyme (gfa)"/>
    <property type="match status" value="1"/>
</dbReference>
<dbReference type="Proteomes" id="UP000322077">
    <property type="component" value="Unassembled WGS sequence"/>
</dbReference>
<dbReference type="PANTHER" id="PTHR33337">
    <property type="entry name" value="GFA DOMAIN-CONTAINING PROTEIN"/>
    <property type="match status" value="1"/>
</dbReference>
<accession>A0A5D9CES0</accession>
<evidence type="ECO:0000313" key="6">
    <source>
        <dbReference type="EMBL" id="TZG29490.1"/>
    </source>
</evidence>
<gene>
    <name evidence="6" type="ORF">FYJ91_05045</name>
</gene>
<dbReference type="Pfam" id="PF04828">
    <property type="entry name" value="GFA"/>
    <property type="match status" value="1"/>
</dbReference>